<sequence>MLNTLKNKFKNYKSIYHRALIIQPPTPILRRSQTYPKTSLQMCIQQPDLYQLEMNMKTQETLMFQPFRNELEATVELEMIINQLIEGDNSYLILQMKSQSKYLKQMIYRCQQLDECTDLLMNNVNQLTERINGTTI</sequence>
<dbReference type="AlphaFoldDB" id="A0AA86TMR9"/>
<evidence type="ECO:0000313" key="3">
    <source>
        <dbReference type="Proteomes" id="UP001642409"/>
    </source>
</evidence>
<reference evidence="1" key="1">
    <citation type="submission" date="2023-06" db="EMBL/GenBank/DDBJ databases">
        <authorList>
            <person name="Kurt Z."/>
        </authorList>
    </citation>
    <scope>NUCLEOTIDE SEQUENCE</scope>
</reference>
<dbReference type="Proteomes" id="UP001642409">
    <property type="component" value="Unassembled WGS sequence"/>
</dbReference>
<keyword evidence="3" id="KW-1185">Reference proteome</keyword>
<proteinExistence type="predicted"/>
<organism evidence="1">
    <name type="scientific">Hexamita inflata</name>
    <dbReference type="NCBI Taxonomy" id="28002"/>
    <lineage>
        <taxon>Eukaryota</taxon>
        <taxon>Metamonada</taxon>
        <taxon>Diplomonadida</taxon>
        <taxon>Hexamitidae</taxon>
        <taxon>Hexamitinae</taxon>
        <taxon>Hexamita</taxon>
    </lineage>
</organism>
<reference evidence="2 3" key="2">
    <citation type="submission" date="2024-07" db="EMBL/GenBank/DDBJ databases">
        <authorList>
            <person name="Akdeniz Z."/>
        </authorList>
    </citation>
    <scope>NUCLEOTIDE SEQUENCE [LARGE SCALE GENOMIC DNA]</scope>
</reference>
<dbReference type="EMBL" id="CATOUU010000279">
    <property type="protein sequence ID" value="CAI9923289.1"/>
    <property type="molecule type" value="Genomic_DNA"/>
</dbReference>
<evidence type="ECO:0000313" key="1">
    <source>
        <dbReference type="EMBL" id="CAI9923289.1"/>
    </source>
</evidence>
<evidence type="ECO:0000313" key="2">
    <source>
        <dbReference type="EMBL" id="CAL5980495.1"/>
    </source>
</evidence>
<accession>A0AA86TMR9</accession>
<protein>
    <submittedName>
        <fullName evidence="2">Hypothetical_protein</fullName>
    </submittedName>
</protein>
<gene>
    <name evidence="1" type="ORF">HINF_LOCUS10934</name>
    <name evidence="2" type="ORF">HINF_LOCUS6201</name>
</gene>
<dbReference type="EMBL" id="CAXDID020000012">
    <property type="protein sequence ID" value="CAL5980495.1"/>
    <property type="molecule type" value="Genomic_DNA"/>
</dbReference>
<name>A0AA86TMR9_9EUKA</name>
<comment type="caution">
    <text evidence="1">The sequence shown here is derived from an EMBL/GenBank/DDBJ whole genome shotgun (WGS) entry which is preliminary data.</text>
</comment>